<keyword evidence="1" id="KW-0812">Transmembrane</keyword>
<keyword evidence="4" id="KW-1185">Reference proteome</keyword>
<keyword evidence="1" id="KW-0472">Membrane</keyword>
<reference evidence="3 4" key="1">
    <citation type="submission" date="2015-08" db="EMBL/GenBank/DDBJ databases">
        <title>Antibacterial properties of a collection of Vibrionaceae strains.</title>
        <authorList>
            <person name="Giubergia S."/>
        </authorList>
    </citation>
    <scope>NUCLEOTIDE SEQUENCE [LARGE SCALE GENOMIC DNA]</scope>
    <source>
        <strain evidence="3 4">S0821</strain>
    </source>
</reference>
<dbReference type="AlphaFoldDB" id="A0A0Q2MW32"/>
<dbReference type="RefSeq" id="WP_055467076.1">
    <property type="nucleotide sequence ID" value="NZ_LKHS01000027.1"/>
</dbReference>
<protein>
    <recommendedName>
        <fullName evidence="2">SMODS and SLOG-associating 2TM effector domain-containing protein</fullName>
    </recommendedName>
</protein>
<dbReference type="Pfam" id="PF18186">
    <property type="entry name" value="SLATT_4"/>
    <property type="match status" value="1"/>
</dbReference>
<feature type="transmembrane region" description="Helical" evidence="1">
    <location>
        <begin position="73"/>
        <end position="91"/>
    </location>
</feature>
<dbReference type="EMBL" id="LKHS01000027">
    <property type="protein sequence ID" value="KQH83887.1"/>
    <property type="molecule type" value="Genomic_DNA"/>
</dbReference>
<proteinExistence type="predicted"/>
<sequence>MEPNSQARNNGLVYLEEQIRECYGRVVYSHKTHEKCADILLSRLSNIKIAQIILSALSTAGFVSIIFGTGEVGAIAGGLVSVALLVLNGYTKDYDLGQLAQKHRQAAADLWLIREQYLSLLTDLRSNSCSEDELREKRDHLLTELHALYLGTPSTNFKAYKKAQEALKSLEDMTFSDEEIDAFLPKSLKKC</sequence>
<dbReference type="InterPro" id="IPR040811">
    <property type="entry name" value="SLATT_4"/>
</dbReference>
<evidence type="ECO:0000313" key="4">
    <source>
        <dbReference type="Proteomes" id="UP000051221"/>
    </source>
</evidence>
<name>A0A0Q2MW32_VIBFU</name>
<gene>
    <name evidence="3" type="ORF">AMR76_20785</name>
</gene>
<keyword evidence="1" id="KW-1133">Transmembrane helix</keyword>
<feature type="domain" description="SMODS and SLOG-associating 2TM effector" evidence="2">
    <location>
        <begin position="15"/>
        <end position="179"/>
    </location>
</feature>
<dbReference type="NCBIfam" id="NF033632">
    <property type="entry name" value="SLATT_4"/>
    <property type="match status" value="1"/>
</dbReference>
<dbReference type="InParanoid" id="A0A0Q2MW32"/>
<evidence type="ECO:0000259" key="2">
    <source>
        <dbReference type="Pfam" id="PF18186"/>
    </source>
</evidence>
<evidence type="ECO:0000313" key="3">
    <source>
        <dbReference type="EMBL" id="KQH83887.1"/>
    </source>
</evidence>
<comment type="caution">
    <text evidence="3">The sequence shown here is derived from an EMBL/GenBank/DDBJ whole genome shotgun (WGS) entry which is preliminary data.</text>
</comment>
<dbReference type="Proteomes" id="UP000051221">
    <property type="component" value="Unassembled WGS sequence"/>
</dbReference>
<organism evidence="3 4">
    <name type="scientific">Vibrio furnissii</name>
    <dbReference type="NCBI Taxonomy" id="29494"/>
    <lineage>
        <taxon>Bacteria</taxon>
        <taxon>Pseudomonadati</taxon>
        <taxon>Pseudomonadota</taxon>
        <taxon>Gammaproteobacteria</taxon>
        <taxon>Vibrionales</taxon>
        <taxon>Vibrionaceae</taxon>
        <taxon>Vibrio</taxon>
    </lineage>
</organism>
<accession>A0A0Q2MW32</accession>
<evidence type="ECO:0000256" key="1">
    <source>
        <dbReference type="SAM" id="Phobius"/>
    </source>
</evidence>